<feature type="non-terminal residue" evidence="3">
    <location>
        <position position="1"/>
    </location>
</feature>
<dbReference type="EMBL" id="JAUTDP010000009">
    <property type="protein sequence ID" value="KAK3396179.1"/>
    <property type="molecule type" value="Genomic_DNA"/>
</dbReference>
<protein>
    <recommendedName>
        <fullName evidence="2">DUF6590 domain-containing protein</fullName>
    </recommendedName>
</protein>
<evidence type="ECO:0000313" key="3">
    <source>
        <dbReference type="EMBL" id="KAK3396179.1"/>
    </source>
</evidence>
<gene>
    <name evidence="3" type="ORF">B0T20DRAFT_501438</name>
</gene>
<evidence type="ECO:0000313" key="4">
    <source>
        <dbReference type="Proteomes" id="UP001281003"/>
    </source>
</evidence>
<dbReference type="InterPro" id="IPR046497">
    <property type="entry name" value="DUF6590"/>
</dbReference>
<dbReference type="Pfam" id="PF20233">
    <property type="entry name" value="DUF6590"/>
    <property type="match status" value="1"/>
</dbReference>
<feature type="domain" description="DUF6590" evidence="2">
    <location>
        <begin position="185"/>
        <end position="342"/>
    </location>
</feature>
<dbReference type="Proteomes" id="UP001281003">
    <property type="component" value="Unassembled WGS sequence"/>
</dbReference>
<sequence length="362" mass="40305">LEVTTKDPLPSSLDGATPSTGSVVRTGTDNPIPMAESTLPQAHPASLGENALVANKMSLPAVSTFPIPTAPQNSMSSKPPLQPIRHRKPLTISESFKWERDASVKDYVHRKDTVHCNQCKAGEHNGIKDPEDLPEGGILLHYSKYQKEPDTQINPPPRPANGTTSKQAATLTNSAPQYIRVDKPRKFFQKGRIFKTVWFEPFGEFSASARARPAELAYHDSCPDYNDLGEKPYGRFRWFVVIRKHLNHSLCFAIVNGGAKSIAKNRARGEHLAVLYSTNVRPPKADEEEGIVFDPIAVIMEEGKQNISPLARLDFSRVYTVEHDLKVMKIGRVHPDSHSKLDDYYKKTCFDEPEKPAQSNGN</sequence>
<feature type="region of interest" description="Disordered" evidence="1">
    <location>
        <begin position="1"/>
        <end position="39"/>
    </location>
</feature>
<dbReference type="AlphaFoldDB" id="A0AAE0PA92"/>
<proteinExistence type="predicted"/>
<reference evidence="3" key="1">
    <citation type="journal article" date="2023" name="Mol. Phylogenet. Evol.">
        <title>Genome-scale phylogeny and comparative genomics of the fungal order Sordariales.</title>
        <authorList>
            <person name="Hensen N."/>
            <person name="Bonometti L."/>
            <person name="Westerberg I."/>
            <person name="Brannstrom I.O."/>
            <person name="Guillou S."/>
            <person name="Cros-Aarteil S."/>
            <person name="Calhoun S."/>
            <person name="Haridas S."/>
            <person name="Kuo A."/>
            <person name="Mondo S."/>
            <person name="Pangilinan J."/>
            <person name="Riley R."/>
            <person name="LaButti K."/>
            <person name="Andreopoulos B."/>
            <person name="Lipzen A."/>
            <person name="Chen C."/>
            <person name="Yan M."/>
            <person name="Daum C."/>
            <person name="Ng V."/>
            <person name="Clum A."/>
            <person name="Steindorff A."/>
            <person name="Ohm R.A."/>
            <person name="Martin F."/>
            <person name="Silar P."/>
            <person name="Natvig D.O."/>
            <person name="Lalanne C."/>
            <person name="Gautier V."/>
            <person name="Ament-Velasquez S.L."/>
            <person name="Kruys A."/>
            <person name="Hutchinson M.I."/>
            <person name="Powell A.J."/>
            <person name="Barry K."/>
            <person name="Miller A.N."/>
            <person name="Grigoriev I.V."/>
            <person name="Debuchy R."/>
            <person name="Gladieux P."/>
            <person name="Hiltunen Thoren M."/>
            <person name="Johannesson H."/>
        </authorList>
    </citation>
    <scope>NUCLEOTIDE SEQUENCE</scope>
    <source>
        <strain evidence="3">FGSC 1904</strain>
    </source>
</reference>
<keyword evidence="4" id="KW-1185">Reference proteome</keyword>
<dbReference type="PANTHER" id="PTHR35391">
    <property type="entry name" value="C2H2-TYPE DOMAIN-CONTAINING PROTEIN-RELATED"/>
    <property type="match status" value="1"/>
</dbReference>
<feature type="compositionally biased region" description="Polar residues" evidence="1">
    <location>
        <begin position="161"/>
        <end position="171"/>
    </location>
</feature>
<feature type="region of interest" description="Disordered" evidence="1">
    <location>
        <begin position="148"/>
        <end position="171"/>
    </location>
</feature>
<evidence type="ECO:0000259" key="2">
    <source>
        <dbReference type="Pfam" id="PF20233"/>
    </source>
</evidence>
<comment type="caution">
    <text evidence="3">The sequence shown here is derived from an EMBL/GenBank/DDBJ whole genome shotgun (WGS) entry which is preliminary data.</text>
</comment>
<reference evidence="3" key="2">
    <citation type="submission" date="2023-07" db="EMBL/GenBank/DDBJ databases">
        <authorList>
            <consortium name="Lawrence Berkeley National Laboratory"/>
            <person name="Haridas S."/>
            <person name="Hensen N."/>
            <person name="Bonometti L."/>
            <person name="Westerberg I."/>
            <person name="Brannstrom I.O."/>
            <person name="Guillou S."/>
            <person name="Cros-Aarteil S."/>
            <person name="Calhoun S."/>
            <person name="Kuo A."/>
            <person name="Mondo S."/>
            <person name="Pangilinan J."/>
            <person name="Riley R."/>
            <person name="LaButti K."/>
            <person name="Andreopoulos B."/>
            <person name="Lipzen A."/>
            <person name="Chen C."/>
            <person name="Yanf M."/>
            <person name="Daum C."/>
            <person name="Ng V."/>
            <person name="Clum A."/>
            <person name="Steindorff A."/>
            <person name="Ohm R."/>
            <person name="Martin F."/>
            <person name="Silar P."/>
            <person name="Natvig D."/>
            <person name="Lalanne C."/>
            <person name="Gautier V."/>
            <person name="Ament-velasquez S.L."/>
            <person name="Kruys A."/>
            <person name="Hutchinson M.I."/>
            <person name="Powell A.J."/>
            <person name="Barry K."/>
            <person name="Miller A.N."/>
            <person name="Grigoriev I.V."/>
            <person name="Debuchy R."/>
            <person name="Gladieux P."/>
            <person name="Thoren M.H."/>
            <person name="Johannesson H."/>
        </authorList>
    </citation>
    <scope>NUCLEOTIDE SEQUENCE</scope>
    <source>
        <strain evidence="3">FGSC 1904</strain>
    </source>
</reference>
<feature type="compositionally biased region" description="Polar residues" evidence="1">
    <location>
        <begin position="17"/>
        <end position="29"/>
    </location>
</feature>
<evidence type="ECO:0000256" key="1">
    <source>
        <dbReference type="SAM" id="MobiDB-lite"/>
    </source>
</evidence>
<accession>A0AAE0PA92</accession>
<dbReference type="PANTHER" id="PTHR35391:SF5">
    <property type="entry name" value="DUF6590 DOMAIN-CONTAINING PROTEIN"/>
    <property type="match status" value="1"/>
</dbReference>
<organism evidence="3 4">
    <name type="scientific">Sordaria brevicollis</name>
    <dbReference type="NCBI Taxonomy" id="83679"/>
    <lineage>
        <taxon>Eukaryota</taxon>
        <taxon>Fungi</taxon>
        <taxon>Dikarya</taxon>
        <taxon>Ascomycota</taxon>
        <taxon>Pezizomycotina</taxon>
        <taxon>Sordariomycetes</taxon>
        <taxon>Sordariomycetidae</taxon>
        <taxon>Sordariales</taxon>
        <taxon>Sordariaceae</taxon>
        <taxon>Sordaria</taxon>
    </lineage>
</organism>
<name>A0AAE0PA92_SORBR</name>